<feature type="compositionally biased region" description="Gly residues" evidence="1">
    <location>
        <begin position="16"/>
        <end position="28"/>
    </location>
</feature>
<organism evidence="2 3">
    <name type="scientific">Acrocarpospora macrocephala</name>
    <dbReference type="NCBI Taxonomy" id="150177"/>
    <lineage>
        <taxon>Bacteria</taxon>
        <taxon>Bacillati</taxon>
        <taxon>Actinomycetota</taxon>
        <taxon>Actinomycetes</taxon>
        <taxon>Streptosporangiales</taxon>
        <taxon>Streptosporangiaceae</taxon>
        <taxon>Acrocarpospora</taxon>
    </lineage>
</organism>
<name>A0A5M3WXT2_9ACTN</name>
<proteinExistence type="predicted"/>
<comment type="caution">
    <text evidence="2">The sequence shown here is derived from an EMBL/GenBank/DDBJ whole genome shotgun (WGS) entry which is preliminary data.</text>
</comment>
<evidence type="ECO:0000313" key="3">
    <source>
        <dbReference type="Proteomes" id="UP000331127"/>
    </source>
</evidence>
<keyword evidence="3" id="KW-1185">Reference proteome</keyword>
<accession>A0A5M3WXT2</accession>
<reference evidence="2 3" key="1">
    <citation type="submission" date="2019-10" db="EMBL/GenBank/DDBJ databases">
        <title>Whole genome shotgun sequence of Acrocarpospora macrocephala NBRC 16266.</title>
        <authorList>
            <person name="Ichikawa N."/>
            <person name="Kimura A."/>
            <person name="Kitahashi Y."/>
            <person name="Komaki H."/>
            <person name="Oguchi A."/>
        </authorList>
    </citation>
    <scope>NUCLEOTIDE SEQUENCE [LARGE SCALE GENOMIC DNA]</scope>
    <source>
        <strain evidence="2 3">NBRC 16266</strain>
    </source>
</reference>
<protein>
    <submittedName>
        <fullName evidence="2">Uncharacterized protein</fullName>
    </submittedName>
</protein>
<sequence length="180" mass="19251">MILVLDRSLAADELGGSAGTGPVSGQGGDPQDRDGRHRLAVQVVGLRFDQVDLCDVREGCPGVGAGTVWMMVRISVRPWPSVICSMGTSLQGRALSWSNRPLLICGGEGVERLAGVRVAGVLAPAMRDVGGNDRVLFGPGGWLIAWRRAGRSFHGSRDLRFCRGSRPGFEFLTEVKPIKL</sequence>
<evidence type="ECO:0000313" key="2">
    <source>
        <dbReference type="EMBL" id="GES14285.1"/>
    </source>
</evidence>
<dbReference type="Proteomes" id="UP000331127">
    <property type="component" value="Unassembled WGS sequence"/>
</dbReference>
<dbReference type="AlphaFoldDB" id="A0A5M3WXT2"/>
<gene>
    <name evidence="2" type="ORF">Amac_078820</name>
</gene>
<feature type="region of interest" description="Disordered" evidence="1">
    <location>
        <begin position="15"/>
        <end position="34"/>
    </location>
</feature>
<evidence type="ECO:0000256" key="1">
    <source>
        <dbReference type="SAM" id="MobiDB-lite"/>
    </source>
</evidence>
<dbReference type="EMBL" id="BLAE01000057">
    <property type="protein sequence ID" value="GES14285.1"/>
    <property type="molecule type" value="Genomic_DNA"/>
</dbReference>